<dbReference type="Pfam" id="PF01827">
    <property type="entry name" value="FTH"/>
    <property type="match status" value="1"/>
</dbReference>
<dbReference type="PANTHER" id="PTHR23014:SF1">
    <property type="entry name" value="DUF38 DOMAIN-CONTAINING PROTEIN-RELATED"/>
    <property type="match status" value="1"/>
</dbReference>
<evidence type="ECO:0000259" key="1">
    <source>
        <dbReference type="Pfam" id="PF01827"/>
    </source>
</evidence>
<accession>G0N1J2</accession>
<evidence type="ECO:0000313" key="2">
    <source>
        <dbReference type="EMBL" id="EGT50145.1"/>
    </source>
</evidence>
<protein>
    <recommendedName>
        <fullName evidence="1">DUF38 domain-containing protein</fullName>
    </recommendedName>
</protein>
<reference evidence="3" key="1">
    <citation type="submission" date="2011-07" db="EMBL/GenBank/DDBJ databases">
        <authorList>
            <consortium name="Caenorhabditis brenneri Sequencing and Analysis Consortium"/>
            <person name="Wilson R.K."/>
        </authorList>
    </citation>
    <scope>NUCLEOTIDE SEQUENCE [LARGE SCALE GENOMIC DNA]</scope>
    <source>
        <strain evidence="3">PB2801</strain>
    </source>
</reference>
<dbReference type="EMBL" id="GL379827">
    <property type="protein sequence ID" value="EGT50145.1"/>
    <property type="molecule type" value="Genomic_DNA"/>
</dbReference>
<dbReference type="AlphaFoldDB" id="G0N1J2"/>
<evidence type="ECO:0000313" key="3">
    <source>
        <dbReference type="Proteomes" id="UP000008068"/>
    </source>
</evidence>
<organism evidence="3">
    <name type="scientific">Caenorhabditis brenneri</name>
    <name type="common">Nematode worm</name>
    <dbReference type="NCBI Taxonomy" id="135651"/>
    <lineage>
        <taxon>Eukaryota</taxon>
        <taxon>Metazoa</taxon>
        <taxon>Ecdysozoa</taxon>
        <taxon>Nematoda</taxon>
        <taxon>Chromadorea</taxon>
        <taxon>Rhabditida</taxon>
        <taxon>Rhabditina</taxon>
        <taxon>Rhabditomorpha</taxon>
        <taxon>Rhabditoidea</taxon>
        <taxon>Rhabditidae</taxon>
        <taxon>Peloderinae</taxon>
        <taxon>Caenorhabditis</taxon>
    </lineage>
</organism>
<sequence length="427" mass="49983">MTGKRGRRRPEACLLDMPDIPMKLILKECDFLSVLSLRKTCHDLRSYLKTTKPLFPIKSISISGPSNTINLTIILDGNPPEPTKIDVTYKKNEHGCQVIQGGRDNWKILEDLDFMEVFILDLRMLMENPVEKLEFCSRNVLTEKFGQLFKKENPSKVKEIKFGYVDQPEIMQILPYLCPDTLEKMSFGNSFENRSYCLTLTQVTETEQWKKCPKIEFVQRISILAPIQNCLHLDAFTERSELAWVPSAEDLKFVRNHFLLTPSPSEKFYLYFDPRHTDTQPLYAVLGRAIYNPGRSLHDNKQWMYKKSPEYVVKITLRFEVLERKCFKFEIVRMENLTDFEKLQVLDVEEMGAEQEMIPEACLAPKDAVPEVPKVKKSVKISNEKPVINNYEVEDYIDPCHVRVYHFFKDLLFGNFEQQVRNDLYLH</sequence>
<dbReference type="InParanoid" id="G0N1J2"/>
<proteinExistence type="predicted"/>
<dbReference type="Proteomes" id="UP000008068">
    <property type="component" value="Unassembled WGS sequence"/>
</dbReference>
<feature type="domain" description="DUF38" evidence="1">
    <location>
        <begin position="141"/>
        <end position="270"/>
    </location>
</feature>
<gene>
    <name evidence="2" type="ORF">CAEBREN_12222</name>
</gene>
<name>G0N1J2_CAEBE</name>
<keyword evidence="3" id="KW-1185">Reference proteome</keyword>
<dbReference type="InterPro" id="IPR002900">
    <property type="entry name" value="DUF38/FTH_CAE_spp"/>
</dbReference>
<dbReference type="HOGENOM" id="CLU_642870_0_0_1"/>
<dbReference type="PANTHER" id="PTHR23014">
    <property type="entry name" value="F-BOX A PROTEIN"/>
    <property type="match status" value="1"/>
</dbReference>